<organism evidence="2 3">
    <name type="scientific">Parahaliea aestuarii</name>
    <dbReference type="NCBI Taxonomy" id="1852021"/>
    <lineage>
        <taxon>Bacteria</taxon>
        <taxon>Pseudomonadati</taxon>
        <taxon>Pseudomonadota</taxon>
        <taxon>Gammaproteobacteria</taxon>
        <taxon>Cellvibrionales</taxon>
        <taxon>Halieaceae</taxon>
        <taxon>Parahaliea</taxon>
    </lineage>
</organism>
<dbReference type="Pfam" id="PF00497">
    <property type="entry name" value="SBP_bac_3"/>
    <property type="match status" value="1"/>
</dbReference>
<name>A0A5C8ZQL4_9GAMM</name>
<dbReference type="CDD" id="cd00077">
    <property type="entry name" value="HDc"/>
    <property type="match status" value="2"/>
</dbReference>
<dbReference type="InterPro" id="IPR001638">
    <property type="entry name" value="Solute-binding_3/MltF_N"/>
</dbReference>
<gene>
    <name evidence="2" type="ORF">FVW59_17435</name>
</gene>
<sequence length="1046" mass="118107">MAFRIPIRIAVVTIFVLATLTTTGIALGLQYYFSQTLAKSAATNLYTTSANGIGLAYNATLERTDSVIRLLSTNTKLLQTDARDEQLQLFRRTLEYNNALYGLYIGRSDGSFLELINLNHSTDTRSHLLATVSDRWVIVEISSAGSERQRQFTYLDEHWQVRATRSEATDYDVRNRDWYRQALAKPGVYLSAPYLFAHLGAPGQTTSARVLDSGVVVAIDRTLAAVSESLAKQDLPRGSELYIYDEQGGLVASSLRQQDKFASIPVPQLTLSSDEQAFVDSLPALKVSNEMDWPPIDYAVLGEPRGYAVDVIHLIGAMTGLKFNFVNGMTWPSLISEFRDGTLDILQPIGITEQNRNWGEVIDSFMQLPLALVTTRDKAQLRSLAELSGKQIAIPKGWAVASMVRDYFPEITIVETDSPADSLRRVRDGEVFATLDNEPILRYVQSHYYINGLRYHSNLDFGGHPVPDEMSMLVQPGQLQLAHLLNRAIAAIGPEQRQALAAKWLTEDNQQTENIDAGTVPLDLMISAASDQKLQSRLIPAHYRSKQYFTYVEPLLSHESSRWYLGVLVPREAVLAPFNEKVWLSVILTGIMLLLLLPFSWVFAAPIVEPIKHLAVENEKVRRREYDAVVNYPSRIKEIDDLSDSVFNMVQAIQAHEAAQRELMDAFIRLIAQAIDDKSPYTGGHCERVPELALMLAKHASDSQLPAFRDFKLDSQEQWREFRIAAWLHDCGKITTPEHVVDKGSKLETIYNRIHEIRTRFEVLWRDAEISYLKACLADPEAEAEHRKTLVASQRQLVDDFTFVAECNVGGEFLGDDAQARLRQIAATTWQRHFDNCIGLSPVEELRQPLQKVPLPATEPLLADRPEHIIQRTHSTHYPPEYGINMDIPEHLYNLGEIYNLSISRGTLTAEDRFKINEHMISTIKMLESLPFPDELQNVPRYASTHHETMKGTGYPRRLPGSELSVPERLLAVADVFEALTAADRPYKKAKPVSVAVDILHRMVEDNHIDRDSFELFIRNGVYLEYAEQYLAPEQIDTIDESTYLG</sequence>
<evidence type="ECO:0000259" key="1">
    <source>
        <dbReference type="PROSITE" id="PS51832"/>
    </source>
</evidence>
<dbReference type="Pfam" id="PF13487">
    <property type="entry name" value="HD_5"/>
    <property type="match status" value="1"/>
</dbReference>
<dbReference type="GO" id="GO:0008081">
    <property type="term" value="F:phosphoric diester hydrolase activity"/>
    <property type="evidence" value="ECO:0007669"/>
    <property type="project" value="UniProtKB-ARBA"/>
</dbReference>
<dbReference type="EMBL" id="VRYZ01000008">
    <property type="protein sequence ID" value="TXS89787.1"/>
    <property type="molecule type" value="Genomic_DNA"/>
</dbReference>
<evidence type="ECO:0000313" key="3">
    <source>
        <dbReference type="Proteomes" id="UP000321933"/>
    </source>
</evidence>
<comment type="caution">
    <text evidence="2">The sequence shown here is derived from an EMBL/GenBank/DDBJ whole genome shotgun (WGS) entry which is preliminary data.</text>
</comment>
<dbReference type="RefSeq" id="WP_148065645.1">
    <property type="nucleotide sequence ID" value="NZ_VRYZ01000008.1"/>
</dbReference>
<dbReference type="InterPro" id="IPR037522">
    <property type="entry name" value="HD_GYP_dom"/>
</dbReference>
<evidence type="ECO:0000313" key="2">
    <source>
        <dbReference type="EMBL" id="TXS89787.1"/>
    </source>
</evidence>
<dbReference type="InterPro" id="IPR003607">
    <property type="entry name" value="HD/PDEase_dom"/>
</dbReference>
<dbReference type="SUPFAM" id="SSF53850">
    <property type="entry name" value="Periplasmic binding protein-like II"/>
    <property type="match status" value="1"/>
</dbReference>
<reference evidence="2 3" key="1">
    <citation type="submission" date="2019-08" db="EMBL/GenBank/DDBJ databases">
        <title>Parahaliea maris sp. nov., isolated from the surface seawater.</title>
        <authorList>
            <person name="Liu Y."/>
        </authorList>
    </citation>
    <scope>NUCLEOTIDE SEQUENCE [LARGE SCALE GENOMIC DNA]</scope>
    <source>
        <strain evidence="2 3">S2-26</strain>
    </source>
</reference>
<dbReference type="Proteomes" id="UP000321933">
    <property type="component" value="Unassembled WGS sequence"/>
</dbReference>
<dbReference type="CDD" id="cd01007">
    <property type="entry name" value="PBP2_BvgS_HisK_like"/>
    <property type="match status" value="1"/>
</dbReference>
<dbReference type="SMART" id="SM00471">
    <property type="entry name" value="HDc"/>
    <property type="match status" value="1"/>
</dbReference>
<feature type="domain" description="HD-GYP" evidence="1">
    <location>
        <begin position="829"/>
        <end position="1032"/>
    </location>
</feature>
<dbReference type="InterPro" id="IPR052020">
    <property type="entry name" value="Cyclic_di-GMP/3'3'-cGAMP_PDE"/>
</dbReference>
<proteinExistence type="predicted"/>
<accession>A0A5C8ZQL4</accession>
<dbReference type="PANTHER" id="PTHR45228">
    <property type="entry name" value="CYCLIC DI-GMP PHOSPHODIESTERASE TM_0186-RELATED"/>
    <property type="match status" value="1"/>
</dbReference>
<dbReference type="SMART" id="SM00062">
    <property type="entry name" value="PBPb"/>
    <property type="match status" value="1"/>
</dbReference>
<keyword evidence="3" id="KW-1185">Reference proteome</keyword>
<dbReference type="PANTHER" id="PTHR45228:SF5">
    <property type="entry name" value="CYCLIC DI-GMP PHOSPHODIESTERASE VC_1348-RELATED"/>
    <property type="match status" value="1"/>
</dbReference>
<protein>
    <submittedName>
        <fullName evidence="2">Transporter substrate-binding domain-containing protein</fullName>
    </submittedName>
</protein>
<dbReference type="Gene3D" id="1.10.3210.10">
    <property type="entry name" value="Hypothetical protein af1432"/>
    <property type="match status" value="2"/>
</dbReference>
<dbReference type="SUPFAM" id="SSF109604">
    <property type="entry name" value="HD-domain/PDEase-like"/>
    <property type="match status" value="2"/>
</dbReference>
<dbReference type="OrthoDB" id="9764808at2"/>
<dbReference type="Gene3D" id="3.40.190.10">
    <property type="entry name" value="Periplasmic binding protein-like II"/>
    <property type="match status" value="2"/>
</dbReference>
<dbReference type="Gene3D" id="3.30.450.20">
    <property type="entry name" value="PAS domain"/>
    <property type="match status" value="1"/>
</dbReference>
<dbReference type="PROSITE" id="PS51832">
    <property type="entry name" value="HD_GYP"/>
    <property type="match status" value="1"/>
</dbReference>
<dbReference type="Gene3D" id="6.10.340.10">
    <property type="match status" value="1"/>
</dbReference>
<dbReference type="AlphaFoldDB" id="A0A5C8ZQL4"/>